<evidence type="ECO:0000256" key="1">
    <source>
        <dbReference type="SAM" id="Phobius"/>
    </source>
</evidence>
<protein>
    <recommendedName>
        <fullName evidence="4">Sodium:proline symporter</fullName>
    </recommendedName>
</protein>
<feature type="transmembrane region" description="Helical" evidence="1">
    <location>
        <begin position="17"/>
        <end position="41"/>
    </location>
</feature>
<evidence type="ECO:0000313" key="3">
    <source>
        <dbReference type="Proteomes" id="UP001177769"/>
    </source>
</evidence>
<gene>
    <name evidence="2" type="ORF">PFX98_09340</name>
</gene>
<name>A0AA95SPI8_9BURK</name>
<feature type="transmembrane region" description="Helical" evidence="1">
    <location>
        <begin position="79"/>
        <end position="99"/>
    </location>
</feature>
<dbReference type="Proteomes" id="UP001177769">
    <property type="component" value="Chromosome"/>
</dbReference>
<feature type="transmembrane region" description="Helical" evidence="1">
    <location>
        <begin position="111"/>
        <end position="134"/>
    </location>
</feature>
<proteinExistence type="predicted"/>
<keyword evidence="1" id="KW-0472">Membrane</keyword>
<dbReference type="KEGG" id="pais:PFX98_09340"/>
<evidence type="ECO:0008006" key="4">
    <source>
        <dbReference type="Google" id="ProtNLM"/>
    </source>
</evidence>
<accession>A0AA95SPI8</accession>
<reference evidence="2" key="1">
    <citation type="submission" date="2023-01" db="EMBL/GenBank/DDBJ databases">
        <title>Whole genome sequence of Paucibacter sp. S2-9 isolated from pond sediment.</title>
        <authorList>
            <person name="Jung J.Y."/>
        </authorList>
    </citation>
    <scope>NUCLEOTIDE SEQUENCE</scope>
    <source>
        <strain evidence="2">S2-9</strain>
    </source>
</reference>
<sequence>MHAQAQSHRWSQGTPDWPVACIAGLVAGAVMMVLELVWSAVLNDVSPWHTSRLVAAIMLGPQVLQGSGFDFAVVSVALLTHYVLGLVFGICMAYVIAGFHYESSAAMMEVIGAAAGVVVYFVNFHAMSTVFPWMSELRGWGTFIAHLIFGISAASTYWRLALYRTPH</sequence>
<dbReference type="AlphaFoldDB" id="A0AA95SPI8"/>
<keyword evidence="1" id="KW-0812">Transmembrane</keyword>
<feature type="transmembrane region" description="Helical" evidence="1">
    <location>
        <begin position="140"/>
        <end position="160"/>
    </location>
</feature>
<dbReference type="RefSeq" id="WP_285234927.1">
    <property type="nucleotide sequence ID" value="NZ_CP116346.1"/>
</dbReference>
<dbReference type="EMBL" id="CP116346">
    <property type="protein sequence ID" value="WIT13807.1"/>
    <property type="molecule type" value="Genomic_DNA"/>
</dbReference>
<organism evidence="2 3">
    <name type="scientific">Paucibacter sediminis</name>
    <dbReference type="NCBI Taxonomy" id="3019553"/>
    <lineage>
        <taxon>Bacteria</taxon>
        <taxon>Pseudomonadati</taxon>
        <taxon>Pseudomonadota</taxon>
        <taxon>Betaproteobacteria</taxon>
        <taxon>Burkholderiales</taxon>
        <taxon>Sphaerotilaceae</taxon>
        <taxon>Roseateles</taxon>
    </lineage>
</organism>
<keyword evidence="1" id="KW-1133">Transmembrane helix</keyword>
<evidence type="ECO:0000313" key="2">
    <source>
        <dbReference type="EMBL" id="WIT13807.1"/>
    </source>
</evidence>
<keyword evidence="3" id="KW-1185">Reference proteome</keyword>